<feature type="signal peptide" evidence="1">
    <location>
        <begin position="1"/>
        <end position="19"/>
    </location>
</feature>
<evidence type="ECO:0000313" key="3">
    <source>
        <dbReference type="Proteomes" id="UP000053989"/>
    </source>
</evidence>
<gene>
    <name evidence="2" type="ORF">SCLCIDRAFT_1220047</name>
</gene>
<reference evidence="3" key="2">
    <citation type="submission" date="2015-01" db="EMBL/GenBank/DDBJ databases">
        <title>Evolutionary Origins and Diversification of the Mycorrhizal Mutualists.</title>
        <authorList>
            <consortium name="DOE Joint Genome Institute"/>
            <consortium name="Mycorrhizal Genomics Consortium"/>
            <person name="Kohler A."/>
            <person name="Kuo A."/>
            <person name="Nagy L.G."/>
            <person name="Floudas D."/>
            <person name="Copeland A."/>
            <person name="Barry K.W."/>
            <person name="Cichocki N."/>
            <person name="Veneault-Fourrey C."/>
            <person name="LaButti K."/>
            <person name="Lindquist E.A."/>
            <person name="Lipzen A."/>
            <person name="Lundell T."/>
            <person name="Morin E."/>
            <person name="Murat C."/>
            <person name="Riley R."/>
            <person name="Ohm R."/>
            <person name="Sun H."/>
            <person name="Tunlid A."/>
            <person name="Henrissat B."/>
            <person name="Grigoriev I.V."/>
            <person name="Hibbett D.S."/>
            <person name="Martin F."/>
        </authorList>
    </citation>
    <scope>NUCLEOTIDE SEQUENCE [LARGE SCALE GENOMIC DNA]</scope>
    <source>
        <strain evidence="3">Foug A</strain>
    </source>
</reference>
<proteinExistence type="predicted"/>
<name>A0A0C3D7Q3_9AGAM</name>
<dbReference type="InParanoid" id="A0A0C3D7Q3"/>
<evidence type="ECO:0000256" key="1">
    <source>
        <dbReference type="SAM" id="SignalP"/>
    </source>
</evidence>
<feature type="chain" id="PRO_5002163300" description="Secreted protein" evidence="1">
    <location>
        <begin position="20"/>
        <end position="71"/>
    </location>
</feature>
<keyword evidence="1" id="KW-0732">Signal</keyword>
<keyword evidence="3" id="KW-1185">Reference proteome</keyword>
<organism evidence="2 3">
    <name type="scientific">Scleroderma citrinum Foug A</name>
    <dbReference type="NCBI Taxonomy" id="1036808"/>
    <lineage>
        <taxon>Eukaryota</taxon>
        <taxon>Fungi</taxon>
        <taxon>Dikarya</taxon>
        <taxon>Basidiomycota</taxon>
        <taxon>Agaricomycotina</taxon>
        <taxon>Agaricomycetes</taxon>
        <taxon>Agaricomycetidae</taxon>
        <taxon>Boletales</taxon>
        <taxon>Sclerodermatineae</taxon>
        <taxon>Sclerodermataceae</taxon>
        <taxon>Scleroderma</taxon>
    </lineage>
</organism>
<evidence type="ECO:0008006" key="4">
    <source>
        <dbReference type="Google" id="ProtNLM"/>
    </source>
</evidence>
<dbReference type="HOGENOM" id="CLU_2741500_0_0_1"/>
<dbReference type="Proteomes" id="UP000053989">
    <property type="component" value="Unassembled WGS sequence"/>
</dbReference>
<dbReference type="EMBL" id="KN822110">
    <property type="protein sequence ID" value="KIM56780.1"/>
    <property type="molecule type" value="Genomic_DNA"/>
</dbReference>
<reference evidence="2 3" key="1">
    <citation type="submission" date="2014-04" db="EMBL/GenBank/DDBJ databases">
        <authorList>
            <consortium name="DOE Joint Genome Institute"/>
            <person name="Kuo A."/>
            <person name="Kohler A."/>
            <person name="Nagy L.G."/>
            <person name="Floudas D."/>
            <person name="Copeland A."/>
            <person name="Barry K.W."/>
            <person name="Cichocki N."/>
            <person name="Veneault-Fourrey C."/>
            <person name="LaButti K."/>
            <person name="Lindquist E.A."/>
            <person name="Lipzen A."/>
            <person name="Lundell T."/>
            <person name="Morin E."/>
            <person name="Murat C."/>
            <person name="Sun H."/>
            <person name="Tunlid A."/>
            <person name="Henrissat B."/>
            <person name="Grigoriev I.V."/>
            <person name="Hibbett D.S."/>
            <person name="Martin F."/>
            <person name="Nordberg H.P."/>
            <person name="Cantor M.N."/>
            <person name="Hua S.X."/>
        </authorList>
    </citation>
    <scope>NUCLEOTIDE SEQUENCE [LARGE SCALE GENOMIC DNA]</scope>
    <source>
        <strain evidence="2 3">Foug A</strain>
    </source>
</reference>
<dbReference type="AlphaFoldDB" id="A0A0C3D7Q3"/>
<evidence type="ECO:0000313" key="2">
    <source>
        <dbReference type="EMBL" id="KIM56780.1"/>
    </source>
</evidence>
<protein>
    <recommendedName>
        <fullName evidence="4">Secreted protein</fullName>
    </recommendedName>
</protein>
<accession>A0A0C3D7Q3</accession>
<sequence length="71" mass="8305">MVSLLVSFVLLFLCIRLSSRRTYKVYKDVDIPGGVYLARRYSQSEPRTTTPNRERTTVWPNAIAFRHSTLR</sequence>